<dbReference type="Proteomes" id="UP001063166">
    <property type="component" value="Unassembled WGS sequence"/>
</dbReference>
<dbReference type="Pfam" id="PF00171">
    <property type="entry name" value="Aldedh"/>
    <property type="match status" value="1"/>
</dbReference>
<protein>
    <submittedName>
        <fullName evidence="4">Aldehyde dehydrogenase family protein</fullName>
    </submittedName>
</protein>
<dbReference type="FunFam" id="3.40.605.10:FF:000026">
    <property type="entry name" value="Aldehyde dehydrogenase, putative"/>
    <property type="match status" value="1"/>
</dbReference>
<comment type="similarity">
    <text evidence="1">Belongs to the aldehyde dehydrogenase family.</text>
</comment>
<evidence type="ECO:0000256" key="1">
    <source>
        <dbReference type="ARBA" id="ARBA00009986"/>
    </source>
</evidence>
<reference evidence="4" key="1">
    <citation type="submission" date="2022-07" db="EMBL/GenBank/DDBJ databases">
        <title>The genome of Lyophyllum shimeji provides insight into the initial evolution of ectomycorrhizal fungal genome.</title>
        <authorList>
            <person name="Kobayashi Y."/>
            <person name="Shibata T."/>
            <person name="Hirakawa H."/>
            <person name="Shigenobu S."/>
            <person name="Nishiyama T."/>
            <person name="Yamada A."/>
            <person name="Hasebe M."/>
            <person name="Kawaguchi M."/>
        </authorList>
    </citation>
    <scope>NUCLEOTIDE SEQUENCE</scope>
    <source>
        <strain evidence="4">AT787</strain>
    </source>
</reference>
<dbReference type="EMBL" id="BRPK01000021">
    <property type="protein sequence ID" value="GLB45252.1"/>
    <property type="molecule type" value="Genomic_DNA"/>
</dbReference>
<dbReference type="PROSITE" id="PS00070">
    <property type="entry name" value="ALDEHYDE_DEHYDR_CYS"/>
    <property type="match status" value="1"/>
</dbReference>
<organism evidence="4 5">
    <name type="scientific">Lyophyllum shimeji</name>
    <name type="common">Hon-shimeji</name>
    <name type="synonym">Tricholoma shimeji</name>
    <dbReference type="NCBI Taxonomy" id="47721"/>
    <lineage>
        <taxon>Eukaryota</taxon>
        <taxon>Fungi</taxon>
        <taxon>Dikarya</taxon>
        <taxon>Basidiomycota</taxon>
        <taxon>Agaricomycotina</taxon>
        <taxon>Agaricomycetes</taxon>
        <taxon>Agaricomycetidae</taxon>
        <taxon>Agaricales</taxon>
        <taxon>Tricholomatineae</taxon>
        <taxon>Lyophyllaceae</taxon>
        <taxon>Lyophyllum</taxon>
    </lineage>
</organism>
<proteinExistence type="inferred from homology"/>
<dbReference type="FunFam" id="3.40.309.10:FF:000012">
    <property type="entry name" value="Betaine aldehyde dehydrogenase"/>
    <property type="match status" value="1"/>
</dbReference>
<dbReference type="PANTHER" id="PTHR11699">
    <property type="entry name" value="ALDEHYDE DEHYDROGENASE-RELATED"/>
    <property type="match status" value="1"/>
</dbReference>
<evidence type="ECO:0000313" key="4">
    <source>
        <dbReference type="EMBL" id="GLB45252.1"/>
    </source>
</evidence>
<feature type="domain" description="Aldehyde dehydrogenase" evidence="3">
    <location>
        <begin position="31"/>
        <end position="497"/>
    </location>
</feature>
<dbReference type="FunFam" id="3.40.605.10:FF:000050">
    <property type="entry name" value="Aldehyde dehydrogenase, mitochondrial"/>
    <property type="match status" value="1"/>
</dbReference>
<sequence length="507" mass="54519">MAATFTHSFDTPAFTGAVSFHTTLFIDGDWVEPMETTAKNQIINPTTQEVIASISMGDAMDVGRAVAAARKAFETTWGLHCPGAERGRYLNKLADIVEKQEKALAALESLNVGKPYDTARDMDVAMTVNVLRYYAGWADKVQGKTMETNETQLAYTRHEPYGVVGQIIPWSYPLLMAAFKIAPAVATGNTVVLKPHEMTPMTTLKLAEFIQSAGFPPGVVNIVNGYGNTVGDAIARNPTIAKVAFTGTTETGRSIMRASSDSNLKPVTLELGGRSPTVVFDDADIDEAAEWAARACFQNAGQSCIAGSRILVQRGVYDDFLAKLTEHAKALEQASGDPFLKETQQGPLISKRHYDRVMTYIEAGRRAGATVHTGGEARKGTAAGGTYVKPTIFTNVSPDMKIAQEEIFGPVAVVLRFKDEDEAVNAANATQYGLSANVFSNNIGRSIRVAHRLEAGSVWVNAAQSVHAGVPFGGYKQSGIGREMGEYALNTYTQVKALHVGIRGIGK</sequence>
<evidence type="ECO:0000313" key="5">
    <source>
        <dbReference type="Proteomes" id="UP001063166"/>
    </source>
</evidence>
<dbReference type="InterPro" id="IPR016162">
    <property type="entry name" value="Ald_DH_N"/>
</dbReference>
<dbReference type="Gene3D" id="3.40.605.10">
    <property type="entry name" value="Aldehyde Dehydrogenase, Chain A, domain 1"/>
    <property type="match status" value="1"/>
</dbReference>
<comment type="caution">
    <text evidence="4">The sequence shown here is derived from an EMBL/GenBank/DDBJ whole genome shotgun (WGS) entry which is preliminary data.</text>
</comment>
<keyword evidence="2" id="KW-0560">Oxidoreductase</keyword>
<evidence type="ECO:0000259" key="3">
    <source>
        <dbReference type="Pfam" id="PF00171"/>
    </source>
</evidence>
<evidence type="ECO:0000256" key="2">
    <source>
        <dbReference type="ARBA" id="ARBA00023002"/>
    </source>
</evidence>
<name>A0A9P3UUK6_LYOSH</name>
<dbReference type="AlphaFoldDB" id="A0A9P3UUK6"/>
<dbReference type="InterPro" id="IPR016160">
    <property type="entry name" value="Ald_DH_CS_CYS"/>
</dbReference>
<accession>A0A9P3UUK6</accession>
<dbReference type="InterPro" id="IPR015590">
    <property type="entry name" value="Aldehyde_DH_dom"/>
</dbReference>
<gene>
    <name evidence="4" type="ORF">LshimejAT787_2100120</name>
</gene>
<dbReference type="OrthoDB" id="310895at2759"/>
<dbReference type="Gene3D" id="3.40.309.10">
    <property type="entry name" value="Aldehyde Dehydrogenase, Chain A, domain 2"/>
    <property type="match status" value="1"/>
</dbReference>
<keyword evidence="5" id="KW-1185">Reference proteome</keyword>
<dbReference type="SUPFAM" id="SSF53720">
    <property type="entry name" value="ALDH-like"/>
    <property type="match status" value="1"/>
</dbReference>
<dbReference type="InterPro" id="IPR016161">
    <property type="entry name" value="Ald_DH/histidinol_DH"/>
</dbReference>
<dbReference type="GO" id="GO:0004030">
    <property type="term" value="F:aldehyde dehydrogenase [NAD(P)+] activity"/>
    <property type="evidence" value="ECO:0007669"/>
    <property type="project" value="UniProtKB-ARBA"/>
</dbReference>
<dbReference type="InterPro" id="IPR016163">
    <property type="entry name" value="Ald_DH_C"/>
</dbReference>